<name>A0AAD7TU76_9APHY</name>
<organism evidence="1 2">
    <name type="scientific">Trametes cubensis</name>
    <dbReference type="NCBI Taxonomy" id="1111947"/>
    <lineage>
        <taxon>Eukaryota</taxon>
        <taxon>Fungi</taxon>
        <taxon>Dikarya</taxon>
        <taxon>Basidiomycota</taxon>
        <taxon>Agaricomycotina</taxon>
        <taxon>Agaricomycetes</taxon>
        <taxon>Polyporales</taxon>
        <taxon>Polyporaceae</taxon>
        <taxon>Trametes</taxon>
    </lineage>
</organism>
<dbReference type="Proteomes" id="UP001215151">
    <property type="component" value="Unassembled WGS sequence"/>
</dbReference>
<proteinExistence type="predicted"/>
<dbReference type="EMBL" id="JAPEVG010000166">
    <property type="protein sequence ID" value="KAJ8475198.1"/>
    <property type="molecule type" value="Genomic_DNA"/>
</dbReference>
<keyword evidence="2" id="KW-1185">Reference proteome</keyword>
<evidence type="ECO:0000313" key="1">
    <source>
        <dbReference type="EMBL" id="KAJ8475198.1"/>
    </source>
</evidence>
<sequence length="104" mass="11219">MPLSNPEKTRCRAALDILATKTLYFDWSEQWASIHDGNTSQLGGLKPGSREDSKAPKLRWVGLFNAGSNKRIQPPPLVQASFAAGTVPTTAEVVEALRAQVDAA</sequence>
<protein>
    <submittedName>
        <fullName evidence="1">Uncharacterized protein</fullName>
    </submittedName>
</protein>
<comment type="caution">
    <text evidence="1">The sequence shown here is derived from an EMBL/GenBank/DDBJ whole genome shotgun (WGS) entry which is preliminary data.</text>
</comment>
<evidence type="ECO:0000313" key="2">
    <source>
        <dbReference type="Proteomes" id="UP001215151"/>
    </source>
</evidence>
<reference evidence="1" key="1">
    <citation type="submission" date="2022-11" db="EMBL/GenBank/DDBJ databases">
        <title>Genome Sequence of Cubamyces cubensis.</title>
        <authorList>
            <person name="Buettner E."/>
        </authorList>
    </citation>
    <scope>NUCLEOTIDE SEQUENCE</scope>
    <source>
        <strain evidence="1">MPL-01</strain>
    </source>
</reference>
<accession>A0AAD7TU76</accession>
<dbReference type="AlphaFoldDB" id="A0AAD7TU76"/>
<gene>
    <name evidence="1" type="ORF">ONZ51_g6707</name>
</gene>